<evidence type="ECO:0000313" key="6">
    <source>
        <dbReference type="Proteomes" id="UP000054877"/>
    </source>
</evidence>
<reference evidence="5 6" key="1">
    <citation type="submission" date="2015-11" db="EMBL/GenBank/DDBJ databases">
        <title>Genomic analysis of 38 Legionella species identifies large and diverse effector repertoires.</title>
        <authorList>
            <person name="Burstein D."/>
            <person name="Amaro F."/>
            <person name="Zusman T."/>
            <person name="Lifshitz Z."/>
            <person name="Cohen O."/>
            <person name="Gilbert J.A."/>
            <person name="Pupko T."/>
            <person name="Shuman H.A."/>
            <person name="Segal G."/>
        </authorList>
    </citation>
    <scope>NUCLEOTIDE SEQUENCE [LARGE SCALE GENOMIC DNA]</scope>
    <source>
        <strain evidence="5 6">Mt.St.Helens-9</strain>
    </source>
</reference>
<dbReference type="PANTHER" id="PTHR46733">
    <property type="entry name" value="26.5 KDA HEAT SHOCK PROTEIN, MITOCHONDRIAL"/>
    <property type="match status" value="1"/>
</dbReference>
<evidence type="ECO:0000313" key="5">
    <source>
        <dbReference type="EMBL" id="KTD61740.1"/>
    </source>
</evidence>
<dbReference type="PATRIC" id="fig|452.5.peg.2614"/>
<dbReference type="Gene3D" id="2.60.40.790">
    <property type="match status" value="1"/>
</dbReference>
<name>A0A0W0YXZ1_LEGSP</name>
<keyword evidence="1 5" id="KW-0346">Stress response</keyword>
<feature type="domain" description="SHSP" evidence="4">
    <location>
        <begin position="50"/>
        <end position="164"/>
    </location>
</feature>
<dbReference type="PROSITE" id="PS01031">
    <property type="entry name" value="SHSP"/>
    <property type="match status" value="1"/>
</dbReference>
<dbReference type="CDD" id="cd06464">
    <property type="entry name" value="ACD_sHsps-like"/>
    <property type="match status" value="1"/>
</dbReference>
<gene>
    <name evidence="5" type="ORF">Lspi_2370</name>
</gene>
<evidence type="ECO:0000256" key="2">
    <source>
        <dbReference type="PROSITE-ProRule" id="PRU00285"/>
    </source>
</evidence>
<evidence type="ECO:0000259" key="4">
    <source>
        <dbReference type="PROSITE" id="PS01031"/>
    </source>
</evidence>
<dbReference type="GO" id="GO:0009408">
    <property type="term" value="P:response to heat"/>
    <property type="evidence" value="ECO:0007669"/>
    <property type="project" value="InterPro"/>
</dbReference>
<sequence length="164" mass="18771">MNGILKQGKGTSIPIERTINPMWGFHRSMSDALKDFYNVFESGDLNLERFENRNLFPAMDVVEADDHFNIELEMPGMGEEDINVSISENRLIIKGEKTSSKKHKDKNYLSREIGYGCYERTIELPPSADVEKASASFRKGMLWVKIPKRAESKNKSRKIKVDKA</sequence>
<comment type="caution">
    <text evidence="5">The sequence shown here is derived from an EMBL/GenBank/DDBJ whole genome shotgun (WGS) entry which is preliminary data.</text>
</comment>
<dbReference type="AlphaFoldDB" id="A0A0W0YXZ1"/>
<dbReference type="InterPro" id="IPR008978">
    <property type="entry name" value="HSP20-like_chaperone"/>
</dbReference>
<dbReference type="Proteomes" id="UP000054877">
    <property type="component" value="Unassembled WGS sequence"/>
</dbReference>
<dbReference type="InterPro" id="IPR044587">
    <property type="entry name" value="HSP21-like"/>
</dbReference>
<evidence type="ECO:0000256" key="3">
    <source>
        <dbReference type="RuleBase" id="RU003616"/>
    </source>
</evidence>
<dbReference type="RefSeq" id="WP_058484267.1">
    <property type="nucleotide sequence ID" value="NZ_CAAAII010000001.1"/>
</dbReference>
<dbReference type="EMBL" id="LNYX01000031">
    <property type="protein sequence ID" value="KTD61740.1"/>
    <property type="molecule type" value="Genomic_DNA"/>
</dbReference>
<dbReference type="Pfam" id="PF00011">
    <property type="entry name" value="HSP20"/>
    <property type="match status" value="1"/>
</dbReference>
<dbReference type="SUPFAM" id="SSF49764">
    <property type="entry name" value="HSP20-like chaperones"/>
    <property type="match status" value="1"/>
</dbReference>
<organism evidence="5 6">
    <name type="scientific">Legionella spiritensis</name>
    <dbReference type="NCBI Taxonomy" id="452"/>
    <lineage>
        <taxon>Bacteria</taxon>
        <taxon>Pseudomonadati</taxon>
        <taxon>Pseudomonadota</taxon>
        <taxon>Gammaproteobacteria</taxon>
        <taxon>Legionellales</taxon>
        <taxon>Legionellaceae</taxon>
        <taxon>Legionella</taxon>
    </lineage>
</organism>
<dbReference type="OrthoDB" id="9792695at2"/>
<dbReference type="InterPro" id="IPR002068">
    <property type="entry name" value="A-crystallin/Hsp20_dom"/>
</dbReference>
<protein>
    <submittedName>
        <fullName evidence="5">Heat shock protein</fullName>
    </submittedName>
</protein>
<dbReference type="PANTHER" id="PTHR46733:SF4">
    <property type="entry name" value="HEAT SHOCK PROTEIN 21, CHLOROPLASTIC"/>
    <property type="match status" value="1"/>
</dbReference>
<comment type="similarity">
    <text evidence="2 3">Belongs to the small heat shock protein (HSP20) family.</text>
</comment>
<proteinExistence type="inferred from homology"/>
<dbReference type="STRING" id="452.Lspi_2370"/>
<keyword evidence="6" id="KW-1185">Reference proteome</keyword>
<evidence type="ECO:0000256" key="1">
    <source>
        <dbReference type="ARBA" id="ARBA00023016"/>
    </source>
</evidence>
<accession>A0A0W0YXZ1</accession>